<gene>
    <name evidence="2" type="ORF">GCM10008967_14330</name>
</gene>
<dbReference type="Proteomes" id="UP001500782">
    <property type="component" value="Unassembled WGS sequence"/>
</dbReference>
<dbReference type="InterPro" id="IPR036061">
    <property type="entry name" value="CheW-like_dom_sf"/>
</dbReference>
<keyword evidence="3" id="KW-1185">Reference proteome</keyword>
<name>A0ABN0W4I0_9BACI</name>
<dbReference type="InterPro" id="IPR039315">
    <property type="entry name" value="CheW"/>
</dbReference>
<reference evidence="2 3" key="1">
    <citation type="journal article" date="2019" name="Int. J. Syst. Evol. Microbiol.">
        <title>The Global Catalogue of Microorganisms (GCM) 10K type strain sequencing project: providing services to taxonomists for standard genome sequencing and annotation.</title>
        <authorList>
            <consortium name="The Broad Institute Genomics Platform"/>
            <consortium name="The Broad Institute Genome Sequencing Center for Infectious Disease"/>
            <person name="Wu L."/>
            <person name="Ma J."/>
        </authorList>
    </citation>
    <scope>NUCLEOTIDE SEQUENCE [LARGE SCALE GENOMIC DNA]</scope>
    <source>
        <strain evidence="2 3">JCM 9731</strain>
    </source>
</reference>
<dbReference type="SMART" id="SM00260">
    <property type="entry name" value="CheW"/>
    <property type="match status" value="1"/>
</dbReference>
<evidence type="ECO:0000313" key="3">
    <source>
        <dbReference type="Proteomes" id="UP001500782"/>
    </source>
</evidence>
<evidence type="ECO:0000259" key="1">
    <source>
        <dbReference type="PROSITE" id="PS50851"/>
    </source>
</evidence>
<organism evidence="2 3">
    <name type="scientific">Bacillus carboniphilus</name>
    <dbReference type="NCBI Taxonomy" id="86663"/>
    <lineage>
        <taxon>Bacteria</taxon>
        <taxon>Bacillati</taxon>
        <taxon>Bacillota</taxon>
        <taxon>Bacilli</taxon>
        <taxon>Bacillales</taxon>
        <taxon>Bacillaceae</taxon>
        <taxon>Bacillus</taxon>
    </lineage>
</organism>
<protein>
    <recommendedName>
        <fullName evidence="1">CheW-like domain-containing protein</fullName>
    </recommendedName>
</protein>
<dbReference type="PROSITE" id="PS50851">
    <property type="entry name" value="CHEW"/>
    <property type="match status" value="1"/>
</dbReference>
<dbReference type="InterPro" id="IPR002545">
    <property type="entry name" value="CheW-lke_dom"/>
</dbReference>
<sequence>MLDSGVMTTNKDNKQLEMVEFKLGEKTFGVKLELVKEIIHAKPITAIPKSNPLVSGLVEIQGKAIPVINIEKVSGETAIFNPKFEKMIVIQLKEYSFVLRVEQVIEVRTIDQPNLKEEEHEFVTYTVERESNPLYIMDLDRIVHFITAN</sequence>
<dbReference type="Pfam" id="PF01584">
    <property type="entry name" value="CheW"/>
    <property type="match status" value="1"/>
</dbReference>
<dbReference type="EMBL" id="BAAADJ010000014">
    <property type="protein sequence ID" value="GAA0324855.1"/>
    <property type="molecule type" value="Genomic_DNA"/>
</dbReference>
<dbReference type="SUPFAM" id="SSF50341">
    <property type="entry name" value="CheW-like"/>
    <property type="match status" value="1"/>
</dbReference>
<accession>A0ABN0W4I0</accession>
<dbReference type="PANTHER" id="PTHR22617">
    <property type="entry name" value="CHEMOTAXIS SENSOR HISTIDINE KINASE-RELATED"/>
    <property type="match status" value="1"/>
</dbReference>
<evidence type="ECO:0000313" key="2">
    <source>
        <dbReference type="EMBL" id="GAA0324855.1"/>
    </source>
</evidence>
<dbReference type="Gene3D" id="2.40.50.180">
    <property type="entry name" value="CheA-289, Domain 4"/>
    <property type="match status" value="1"/>
</dbReference>
<comment type="caution">
    <text evidence="2">The sequence shown here is derived from an EMBL/GenBank/DDBJ whole genome shotgun (WGS) entry which is preliminary data.</text>
</comment>
<dbReference type="PANTHER" id="PTHR22617:SF23">
    <property type="entry name" value="CHEMOTAXIS PROTEIN CHEW"/>
    <property type="match status" value="1"/>
</dbReference>
<dbReference type="Gene3D" id="2.30.30.40">
    <property type="entry name" value="SH3 Domains"/>
    <property type="match status" value="1"/>
</dbReference>
<proteinExistence type="predicted"/>
<feature type="domain" description="CheW-like" evidence="1">
    <location>
        <begin position="15"/>
        <end position="149"/>
    </location>
</feature>